<sequence length="82" mass="8568">MKASLILALPALAVAAATPQVQERQIPALFDPECLLQIPGITVASCLPNLSLDSLVGITDIATCPVRLLGQIFACLDLDLAK</sequence>
<keyword evidence="3" id="KW-1185">Reference proteome</keyword>
<evidence type="ECO:0000313" key="2">
    <source>
        <dbReference type="EMBL" id="KAF5555879.1"/>
    </source>
</evidence>
<organism evidence="2 3">
    <name type="scientific">Fusarium mexicanum</name>
    <dbReference type="NCBI Taxonomy" id="751941"/>
    <lineage>
        <taxon>Eukaryota</taxon>
        <taxon>Fungi</taxon>
        <taxon>Dikarya</taxon>
        <taxon>Ascomycota</taxon>
        <taxon>Pezizomycotina</taxon>
        <taxon>Sordariomycetes</taxon>
        <taxon>Hypocreomycetidae</taxon>
        <taxon>Hypocreales</taxon>
        <taxon>Nectriaceae</taxon>
        <taxon>Fusarium</taxon>
        <taxon>Fusarium fujikuroi species complex</taxon>
    </lineage>
</organism>
<gene>
    <name evidence="2" type="ORF">FMEXI_1346</name>
</gene>
<comment type="caution">
    <text evidence="2">The sequence shown here is derived from an EMBL/GenBank/DDBJ whole genome shotgun (WGS) entry which is preliminary data.</text>
</comment>
<dbReference type="EMBL" id="JAAOAM010000031">
    <property type="protein sequence ID" value="KAF5555879.1"/>
    <property type="molecule type" value="Genomic_DNA"/>
</dbReference>
<proteinExistence type="predicted"/>
<evidence type="ECO:0000256" key="1">
    <source>
        <dbReference type="SAM" id="SignalP"/>
    </source>
</evidence>
<feature type="chain" id="PRO_5034503197" description="Hydrophobin" evidence="1">
    <location>
        <begin position="17"/>
        <end position="82"/>
    </location>
</feature>
<reference evidence="2 3" key="1">
    <citation type="submission" date="2020-05" db="EMBL/GenBank/DDBJ databases">
        <title>Identification and distribution of gene clusters putatively required for synthesis of sphingolipid metabolism inhibitors in phylogenetically diverse species of the filamentous fungus Fusarium.</title>
        <authorList>
            <person name="Kim H.-S."/>
            <person name="Busman M."/>
            <person name="Brown D.W."/>
            <person name="Divon H."/>
            <person name="Uhlig S."/>
            <person name="Proctor R.H."/>
        </authorList>
    </citation>
    <scope>NUCLEOTIDE SEQUENCE [LARGE SCALE GENOMIC DNA]</scope>
    <source>
        <strain evidence="2 3">NRRL 53147</strain>
    </source>
</reference>
<protein>
    <recommendedName>
        <fullName evidence="4">Hydrophobin</fullName>
    </recommendedName>
</protein>
<feature type="signal peptide" evidence="1">
    <location>
        <begin position="1"/>
        <end position="16"/>
    </location>
</feature>
<name>A0A8H5N8J9_9HYPO</name>
<evidence type="ECO:0000313" key="3">
    <source>
        <dbReference type="Proteomes" id="UP000522262"/>
    </source>
</evidence>
<keyword evidence="1" id="KW-0732">Signal</keyword>
<dbReference type="AlphaFoldDB" id="A0A8H5N8J9"/>
<dbReference type="Proteomes" id="UP000522262">
    <property type="component" value="Unassembled WGS sequence"/>
</dbReference>
<evidence type="ECO:0008006" key="4">
    <source>
        <dbReference type="Google" id="ProtNLM"/>
    </source>
</evidence>
<accession>A0A8H5N8J9</accession>